<dbReference type="RefSeq" id="WP_166232670.1">
    <property type="nucleotide sequence ID" value="NZ_CP049865.1"/>
</dbReference>
<name>A0A6G7Y4W7_9ACTN</name>
<dbReference type="KEGG" id="prv:G7070_05705"/>
<evidence type="ECO:0000313" key="1">
    <source>
        <dbReference type="EMBL" id="QIK71862.1"/>
    </source>
</evidence>
<reference evidence="1 2" key="1">
    <citation type="submission" date="2020-03" db="EMBL/GenBank/DDBJ databases">
        <title>Propioniciclava sp. nov., isolated from Hydrophilus acuminatus.</title>
        <authorList>
            <person name="Hyun D.-W."/>
            <person name="Bae J.-W."/>
        </authorList>
    </citation>
    <scope>NUCLEOTIDE SEQUENCE [LARGE SCALE GENOMIC DNA]</scope>
    <source>
        <strain evidence="1 2">HDW11</strain>
    </source>
</reference>
<protein>
    <recommendedName>
        <fullName evidence="3">DUF1877 domain-containing protein</fullName>
    </recommendedName>
</protein>
<evidence type="ECO:0008006" key="3">
    <source>
        <dbReference type="Google" id="ProtNLM"/>
    </source>
</evidence>
<dbReference type="EMBL" id="CP049865">
    <property type="protein sequence ID" value="QIK71862.1"/>
    <property type="molecule type" value="Genomic_DNA"/>
</dbReference>
<sequence length="176" mass="18802">MSTLYDYFTAPSDAAAAAVLPRVGGPSSNAVAQTVEKKKGLFGRRTEVEITFTEDPSLPVYETLSVQGIDPVVQLGTLEELLTGRSFDDILDDPRAEEIASDGDGPLVLSLNDALPAALLAASQERLREASGAWAQDEEFGGDADPDDLLGFLTDLRDLAALAAERGQRVYCWVSL</sequence>
<keyword evidence="2" id="KW-1185">Reference proteome</keyword>
<gene>
    <name evidence="1" type="ORF">G7070_05705</name>
</gene>
<dbReference type="AlphaFoldDB" id="A0A6G7Y4W7"/>
<accession>A0A6G7Y4W7</accession>
<evidence type="ECO:0000313" key="2">
    <source>
        <dbReference type="Proteomes" id="UP000501058"/>
    </source>
</evidence>
<proteinExistence type="predicted"/>
<organism evidence="1 2">
    <name type="scientific">Propioniciclava coleopterorum</name>
    <dbReference type="NCBI Taxonomy" id="2714937"/>
    <lineage>
        <taxon>Bacteria</taxon>
        <taxon>Bacillati</taxon>
        <taxon>Actinomycetota</taxon>
        <taxon>Actinomycetes</taxon>
        <taxon>Propionibacteriales</taxon>
        <taxon>Propionibacteriaceae</taxon>
        <taxon>Propioniciclava</taxon>
    </lineage>
</organism>
<dbReference type="Proteomes" id="UP000501058">
    <property type="component" value="Chromosome"/>
</dbReference>